<reference evidence="1 2" key="1">
    <citation type="submission" date="2018-11" db="EMBL/GenBank/DDBJ databases">
        <authorList>
            <consortium name="Pathogen Informatics"/>
        </authorList>
    </citation>
    <scope>NUCLEOTIDE SEQUENCE [LARGE SCALE GENOMIC DNA]</scope>
</reference>
<dbReference type="EMBL" id="UYYB01007929">
    <property type="protein sequence ID" value="VDM68184.1"/>
    <property type="molecule type" value="Genomic_DNA"/>
</dbReference>
<dbReference type="AlphaFoldDB" id="A0A3P7IRQ3"/>
<proteinExistence type="predicted"/>
<protein>
    <submittedName>
        <fullName evidence="1">Uncharacterized protein</fullName>
    </submittedName>
</protein>
<name>A0A3P7IRQ3_STRVU</name>
<dbReference type="Proteomes" id="UP000270094">
    <property type="component" value="Unassembled WGS sequence"/>
</dbReference>
<organism evidence="1 2">
    <name type="scientific">Strongylus vulgaris</name>
    <name type="common">Blood worm</name>
    <dbReference type="NCBI Taxonomy" id="40348"/>
    <lineage>
        <taxon>Eukaryota</taxon>
        <taxon>Metazoa</taxon>
        <taxon>Ecdysozoa</taxon>
        <taxon>Nematoda</taxon>
        <taxon>Chromadorea</taxon>
        <taxon>Rhabditida</taxon>
        <taxon>Rhabditina</taxon>
        <taxon>Rhabditomorpha</taxon>
        <taxon>Strongyloidea</taxon>
        <taxon>Strongylidae</taxon>
        <taxon>Strongylus</taxon>
    </lineage>
</organism>
<accession>A0A3P7IRQ3</accession>
<evidence type="ECO:0000313" key="2">
    <source>
        <dbReference type="Proteomes" id="UP000270094"/>
    </source>
</evidence>
<evidence type="ECO:0000313" key="1">
    <source>
        <dbReference type="EMBL" id="VDM68184.1"/>
    </source>
</evidence>
<gene>
    <name evidence="1" type="ORF">SVUK_LOCUS3182</name>
</gene>
<sequence length="107" mass="11898">MARGSIDLYALNVYIWNHVLLQCPPYDGVPCRKLTPYQGKPHAALFVFLYTSPSLSAIRTVWMASAAPAFFTNPHCLDGNSIIARSRVSSTLSKIFSVGDQPDWPIR</sequence>
<keyword evidence="2" id="KW-1185">Reference proteome</keyword>